<dbReference type="InParanoid" id="A0A804K664"/>
<dbReference type="Proteomes" id="UP000012960">
    <property type="component" value="Unplaced"/>
</dbReference>
<organism evidence="1 2">
    <name type="scientific">Musa acuminata subsp. malaccensis</name>
    <name type="common">Wild banana</name>
    <name type="synonym">Musa malaccensis</name>
    <dbReference type="NCBI Taxonomy" id="214687"/>
    <lineage>
        <taxon>Eukaryota</taxon>
        <taxon>Viridiplantae</taxon>
        <taxon>Streptophyta</taxon>
        <taxon>Embryophyta</taxon>
        <taxon>Tracheophyta</taxon>
        <taxon>Spermatophyta</taxon>
        <taxon>Magnoliopsida</taxon>
        <taxon>Liliopsida</taxon>
        <taxon>Zingiberales</taxon>
        <taxon>Musaceae</taxon>
        <taxon>Musa</taxon>
    </lineage>
</organism>
<reference evidence="1" key="1">
    <citation type="submission" date="2021-05" db="UniProtKB">
        <authorList>
            <consortium name="EnsemblPlants"/>
        </authorList>
    </citation>
    <scope>IDENTIFICATION</scope>
    <source>
        <strain evidence="1">subsp. malaccensis</strain>
    </source>
</reference>
<dbReference type="EnsemblPlants" id="Ma08_t13410.1">
    <property type="protein sequence ID" value="Ma08_p13410.1"/>
    <property type="gene ID" value="Ma08_g13410"/>
</dbReference>
<evidence type="ECO:0000313" key="1">
    <source>
        <dbReference type="EnsemblPlants" id="Ma08_p13410.1"/>
    </source>
</evidence>
<sequence>MRRYLEMTRALMRTGRPIFVSLCEWRILHPALSHQDIIH</sequence>
<evidence type="ECO:0000313" key="2">
    <source>
        <dbReference type="Proteomes" id="UP000012960"/>
    </source>
</evidence>
<protein>
    <submittedName>
        <fullName evidence="1">Uncharacterized protein</fullName>
    </submittedName>
</protein>
<keyword evidence="2" id="KW-1185">Reference proteome</keyword>
<name>A0A804K664_MUSAM</name>
<proteinExistence type="predicted"/>
<dbReference type="AlphaFoldDB" id="A0A804K664"/>
<dbReference type="Gramene" id="Ma08_t13410.1">
    <property type="protein sequence ID" value="Ma08_p13410.1"/>
    <property type="gene ID" value="Ma08_g13410"/>
</dbReference>
<accession>A0A804K664</accession>